<evidence type="ECO:0000313" key="2">
    <source>
        <dbReference type="Proteomes" id="UP000441717"/>
    </source>
</evidence>
<proteinExistence type="predicted"/>
<organism evidence="1 2">
    <name type="scientific">Desulfofundulus thermobenzoicus</name>
    <dbReference type="NCBI Taxonomy" id="29376"/>
    <lineage>
        <taxon>Bacteria</taxon>
        <taxon>Bacillati</taxon>
        <taxon>Bacillota</taxon>
        <taxon>Clostridia</taxon>
        <taxon>Eubacteriales</taxon>
        <taxon>Peptococcaceae</taxon>
        <taxon>Desulfofundulus</taxon>
    </lineage>
</organism>
<dbReference type="RefSeq" id="WP_152948235.1">
    <property type="nucleotide sequence ID" value="NZ_WHYR01000067.1"/>
</dbReference>
<sequence length="72" mass="7774">MIRPMPFLNPSQPLFGGKRGNGDAVFIHRGNSLVKKKIVDLYVHEIKVFADRIDVVLKIDLGADKGGVGGGT</sequence>
<comment type="caution">
    <text evidence="1">The sequence shown here is derived from an EMBL/GenBank/DDBJ whole genome shotgun (WGS) entry which is preliminary data.</text>
</comment>
<dbReference type="OrthoDB" id="10001702at2"/>
<evidence type="ECO:0000313" key="1">
    <source>
        <dbReference type="EMBL" id="MQL53778.1"/>
    </source>
</evidence>
<dbReference type="Proteomes" id="UP000441717">
    <property type="component" value="Unassembled WGS sequence"/>
</dbReference>
<protein>
    <submittedName>
        <fullName evidence="1">Uncharacterized protein</fullName>
    </submittedName>
</protein>
<name>A0A6N7IX83_9FIRM</name>
<dbReference type="EMBL" id="WHYR01000067">
    <property type="protein sequence ID" value="MQL53778.1"/>
    <property type="molecule type" value="Genomic_DNA"/>
</dbReference>
<dbReference type="AlphaFoldDB" id="A0A6N7IX83"/>
<accession>A0A6N7IX83</accession>
<reference evidence="1 2" key="1">
    <citation type="submission" date="2019-10" db="EMBL/GenBank/DDBJ databases">
        <title>Comparative genomics of sulfur disproportionating microorganisms.</title>
        <authorList>
            <person name="Ward L.M."/>
            <person name="Bertran E."/>
            <person name="Johnston D."/>
        </authorList>
    </citation>
    <scope>NUCLEOTIDE SEQUENCE [LARGE SCALE GENOMIC DNA]</scope>
    <source>
        <strain evidence="1 2">DSM 14055</strain>
    </source>
</reference>
<keyword evidence="2" id="KW-1185">Reference proteome</keyword>
<gene>
    <name evidence="1" type="ORF">GFC01_16245</name>
</gene>